<dbReference type="GO" id="GO:0015628">
    <property type="term" value="P:protein secretion by the type II secretion system"/>
    <property type="evidence" value="ECO:0007669"/>
    <property type="project" value="InterPro"/>
</dbReference>
<reference evidence="2" key="1">
    <citation type="journal article" date="2012" name="Science">
        <title>Fermentation, hydrogen, and sulfur metabolism in multiple uncultivated bacterial phyla.</title>
        <authorList>
            <person name="Wrighton K.C."/>
            <person name="Thomas B.C."/>
            <person name="Sharon I."/>
            <person name="Miller C.S."/>
            <person name="Castelle C.J."/>
            <person name="VerBerkmoes N.C."/>
            <person name="Wilkins M.J."/>
            <person name="Hettich R.L."/>
            <person name="Lipton M.S."/>
            <person name="Williams K.H."/>
            <person name="Long P.E."/>
            <person name="Banfield J.F."/>
        </authorList>
    </citation>
    <scope>NUCLEOTIDE SEQUENCE [LARGE SCALE GENOMIC DNA]</scope>
</reference>
<dbReference type="AlphaFoldDB" id="K2GEK4"/>
<gene>
    <name evidence="2" type="ORF">ACD_3C00037G0030</name>
</gene>
<dbReference type="Gene3D" id="3.30.700.10">
    <property type="entry name" value="Glycoprotein, Type 4 Pilin"/>
    <property type="match status" value="1"/>
</dbReference>
<dbReference type="SUPFAM" id="SSF54523">
    <property type="entry name" value="Pili subunits"/>
    <property type="match status" value="1"/>
</dbReference>
<evidence type="ECO:0000256" key="1">
    <source>
        <dbReference type="ARBA" id="ARBA00022481"/>
    </source>
</evidence>
<dbReference type="InterPro" id="IPR045584">
    <property type="entry name" value="Pilin-like"/>
</dbReference>
<protein>
    <submittedName>
        <fullName evidence="2">Uncharacterized protein</fullName>
    </submittedName>
</protein>
<organism evidence="2">
    <name type="scientific">uncultured bacterium</name>
    <name type="common">gcode 4</name>
    <dbReference type="NCBI Taxonomy" id="1234023"/>
    <lineage>
        <taxon>Bacteria</taxon>
        <taxon>environmental samples</taxon>
    </lineage>
</organism>
<sequence length="516" mass="59354">MFNTKQSAKAFTLVELIVVIVILAILATIAFLSFSSQSWSARDSTRLSDISSIKKWMEMYNVWSWLYPTPDNPTSFTYSWGIIWNQWTLWDTAYKLIQKTLSKKVKDPLKDSEYDYSLASNKREYQVAWNFENLTSFEKNFNPFESNRLSPQFSFLNSPNANALWWTWVNVYISGNYNWILLKVLTGSTYYYIPTPTLFWKFSTGQSLISYDNSFSSWRIILPWVNQAANFINTSIYSTWWEKLSNTDVSALMTSIKIAYSGSNITTAAIQQIGSATGSELTNIWIWLIKNALGWSTSDINNIPNTLTCNAWWSWSDCSNFIETFSNSILNTADFNFNTWWTNASYSETTSLTFSALTSAWAAFTLFKEEIIPANLKTYHMRASITSWTNSTLDMFGLVSQYAAWIYNSPSFVIRTGIFSGSDYRPSLMIFDWVSSYTVQSSATQTVTLWQYLNYYMTFTSTNVIVTVKTDSMVTILSANIPLSSLWKPASKWSSILWSTNWGPSCTWNVTLFEKY</sequence>
<dbReference type="GO" id="GO:0015627">
    <property type="term" value="C:type II protein secretion system complex"/>
    <property type="evidence" value="ECO:0007669"/>
    <property type="project" value="InterPro"/>
</dbReference>
<dbReference type="InterPro" id="IPR000983">
    <property type="entry name" value="Bac_GSPG_pilin"/>
</dbReference>
<dbReference type="EMBL" id="AMFJ01000311">
    <property type="protein sequence ID" value="EKE28639.1"/>
    <property type="molecule type" value="Genomic_DNA"/>
</dbReference>
<name>K2GEK4_9BACT</name>
<accession>K2GEK4</accession>
<dbReference type="NCBIfam" id="TIGR02532">
    <property type="entry name" value="IV_pilin_GFxxxE"/>
    <property type="match status" value="1"/>
</dbReference>
<proteinExistence type="predicted"/>
<keyword evidence="1" id="KW-0488">Methylation</keyword>
<dbReference type="InterPro" id="IPR012902">
    <property type="entry name" value="N_methyl_site"/>
</dbReference>
<comment type="caution">
    <text evidence="2">The sequence shown here is derived from an EMBL/GenBank/DDBJ whole genome shotgun (WGS) entry which is preliminary data.</text>
</comment>
<evidence type="ECO:0000313" key="2">
    <source>
        <dbReference type="EMBL" id="EKE28639.1"/>
    </source>
</evidence>
<dbReference type="Pfam" id="PF07963">
    <property type="entry name" value="N_methyl"/>
    <property type="match status" value="1"/>
</dbReference>
<dbReference type="PRINTS" id="PR00813">
    <property type="entry name" value="BCTERIALGSPG"/>
</dbReference>